<sequence>MACAIFILLITIFSFLSSNHVAYAQNDTLKQGQQLRDYEQLISAVWVANRDIPVPDSSGVLTIGGDGKLKITYQGGPPIVINSNVESAKNSSGSITATLLDSGNLVVRQVDSDGTPGAVLWQSFDYPHNILLPGMKLGVNHKTGQNWTLTSWLSEKVPAPGAFRLGLDPSGANQLLVWRRDEIYWSSGVWQNGSFQSAPELTQMTKGYNIYDFRFVANEEETYFSYSIKERSILSRWDLDNLGEVTLLTVVDRRDGNHWIFETAGACHYGFKNSTSVCLAEKPTKCRNGTQSFVPKRGYIDVSETWYDSDTNLALSDCHARCWKNCTCSAYQALSPGDGIGCHFWSNASSFIPLEDLEFVYLLTSESNEERGVQPCPQEPVEVFFASDDTGFQFWRKISLTPSDVLESVYLLSSYQRKIIKAIEFEEFHNPQPPCSLSKPKNKKIAGMQEEGEMVTPGEVLGKATELKAGKGAYIGSYRDTDIQYVFSSLTGLRRTLSPSPDSPDQRPTVEVTGHKAHGAVPEPGSVVIARVTKVMAKTASADIMCVGPKSVQEKFTGIIRQQDVRATEIDKVDMHLSFRPGDIVRALVLSLGDARAYYLSTAKNELGVVSAESAAEEEVILIRNKVTVKWTPSSQASNIYGIEEVRSEFATSEDSSDFCVWFKIYCSGLGSAPSA</sequence>
<evidence type="ECO:0000313" key="1">
    <source>
        <dbReference type="EMBL" id="KAL3573756.1"/>
    </source>
</evidence>
<name>A0ACC4B600_POPAL</name>
<proteinExistence type="predicted"/>
<dbReference type="EMBL" id="RCHU02000013">
    <property type="protein sequence ID" value="KAL3573756.1"/>
    <property type="molecule type" value="Genomic_DNA"/>
</dbReference>
<reference evidence="1 2" key="1">
    <citation type="journal article" date="2024" name="Plant Biotechnol. J.">
        <title>Genome and CRISPR/Cas9 system of a widespread forest tree (Populus alba) in the world.</title>
        <authorList>
            <person name="Liu Y.J."/>
            <person name="Jiang P.F."/>
            <person name="Han X.M."/>
            <person name="Li X.Y."/>
            <person name="Wang H.M."/>
            <person name="Wang Y.J."/>
            <person name="Wang X.X."/>
            <person name="Zeng Q.Y."/>
        </authorList>
    </citation>
    <scope>NUCLEOTIDE SEQUENCE [LARGE SCALE GENOMIC DNA]</scope>
    <source>
        <strain evidence="2">cv. PAL-ZL1</strain>
    </source>
</reference>
<accession>A0ACC4B600</accession>
<dbReference type="Proteomes" id="UP000309997">
    <property type="component" value="Unassembled WGS sequence"/>
</dbReference>
<organism evidence="1 2">
    <name type="scientific">Populus alba</name>
    <name type="common">White poplar</name>
    <dbReference type="NCBI Taxonomy" id="43335"/>
    <lineage>
        <taxon>Eukaryota</taxon>
        <taxon>Viridiplantae</taxon>
        <taxon>Streptophyta</taxon>
        <taxon>Embryophyta</taxon>
        <taxon>Tracheophyta</taxon>
        <taxon>Spermatophyta</taxon>
        <taxon>Magnoliopsida</taxon>
        <taxon>eudicotyledons</taxon>
        <taxon>Gunneridae</taxon>
        <taxon>Pentapetalae</taxon>
        <taxon>rosids</taxon>
        <taxon>fabids</taxon>
        <taxon>Malpighiales</taxon>
        <taxon>Salicaceae</taxon>
        <taxon>Saliceae</taxon>
        <taxon>Populus</taxon>
    </lineage>
</organism>
<comment type="caution">
    <text evidence="1">The sequence shown here is derived from an EMBL/GenBank/DDBJ whole genome shotgun (WGS) entry which is preliminary data.</text>
</comment>
<protein>
    <submittedName>
        <fullName evidence="1">Uncharacterized protein</fullName>
    </submittedName>
</protein>
<keyword evidence="2" id="KW-1185">Reference proteome</keyword>
<gene>
    <name evidence="1" type="ORF">D5086_024369</name>
</gene>
<evidence type="ECO:0000313" key="2">
    <source>
        <dbReference type="Proteomes" id="UP000309997"/>
    </source>
</evidence>